<keyword evidence="8" id="KW-0269">Exonuclease</keyword>
<evidence type="ECO:0000256" key="10">
    <source>
        <dbReference type="ARBA" id="ARBA00023118"/>
    </source>
</evidence>
<dbReference type="EMBL" id="DSUH01000387">
    <property type="protein sequence ID" value="HGU34528.1"/>
    <property type="molecule type" value="Genomic_DNA"/>
</dbReference>
<keyword evidence="9" id="KW-0067">ATP-binding</keyword>
<dbReference type="AlphaFoldDB" id="A0A7C4RUJ9"/>
<dbReference type="GO" id="GO:0005524">
    <property type="term" value="F:ATP binding"/>
    <property type="evidence" value="ECO:0007669"/>
    <property type="project" value="UniProtKB-KW"/>
</dbReference>
<dbReference type="GO" id="GO:0004519">
    <property type="term" value="F:endonuclease activity"/>
    <property type="evidence" value="ECO:0007669"/>
    <property type="project" value="UniProtKB-KW"/>
</dbReference>
<keyword evidence="10" id="KW-0051">Antiviral defense</keyword>
<dbReference type="PANTHER" id="PTHR36528">
    <property type="entry name" value="CRISPR SYSTEM SINGLE-STRAND-SPECIFIC DEOXYRIBONUCLEASE CAS10/CSM1 (SUBTYPE III-A)"/>
    <property type="match status" value="1"/>
</dbReference>
<dbReference type="Pfam" id="PF18211">
    <property type="entry name" value="Csm1_B"/>
    <property type="match status" value="1"/>
</dbReference>
<evidence type="ECO:0000256" key="4">
    <source>
        <dbReference type="ARBA" id="ARBA00022722"/>
    </source>
</evidence>
<gene>
    <name evidence="13" type="primary">cas10</name>
    <name evidence="13" type="ORF">ENS29_17030</name>
</gene>
<dbReference type="NCBIfam" id="TIGR02578">
    <property type="entry name" value="cas_TM1811_Csm1"/>
    <property type="match status" value="1"/>
</dbReference>
<dbReference type="InterPro" id="IPR041062">
    <property type="entry name" value="Csm1_B"/>
</dbReference>
<evidence type="ECO:0000256" key="2">
    <source>
        <dbReference type="ARBA" id="ARBA00014333"/>
    </source>
</evidence>
<dbReference type="GO" id="GO:0051607">
    <property type="term" value="P:defense response to virus"/>
    <property type="evidence" value="ECO:0007669"/>
    <property type="project" value="UniProtKB-KW"/>
</dbReference>
<comment type="caution">
    <text evidence="13">The sequence shown here is derived from an EMBL/GenBank/DDBJ whole genome shotgun (WGS) entry which is preliminary data.</text>
</comment>
<evidence type="ECO:0000256" key="1">
    <source>
        <dbReference type="ARBA" id="ARBA00005700"/>
    </source>
</evidence>
<dbReference type="InterPro" id="IPR054767">
    <property type="entry name" value="Cas10-Cmr2_palm2"/>
</dbReference>
<dbReference type="Gene3D" id="3.30.70.270">
    <property type="match status" value="1"/>
</dbReference>
<evidence type="ECO:0000259" key="12">
    <source>
        <dbReference type="PROSITE" id="PS50887"/>
    </source>
</evidence>
<evidence type="ECO:0000313" key="13">
    <source>
        <dbReference type="EMBL" id="HGU34528.1"/>
    </source>
</evidence>
<dbReference type="SUPFAM" id="SSF109604">
    <property type="entry name" value="HD-domain/PDEase-like"/>
    <property type="match status" value="1"/>
</dbReference>
<dbReference type="GO" id="GO:0016740">
    <property type="term" value="F:transferase activity"/>
    <property type="evidence" value="ECO:0007669"/>
    <property type="project" value="UniProtKB-KW"/>
</dbReference>
<protein>
    <recommendedName>
        <fullName evidence="2">CRISPR system single-strand-specific deoxyribonuclease Cas10/Csm1 (subtype III-A)</fullName>
    </recommendedName>
    <alternativeName>
        <fullName evidence="11">Cyclic oligoadenylate synthase</fullName>
    </alternativeName>
</protein>
<keyword evidence="5" id="KW-0547">Nucleotide-binding</keyword>
<keyword evidence="4" id="KW-0540">Nuclease</keyword>
<sequence length="886" mass="101053">MKDEKVHRIVLSGLLHDIGKLLERAEVFPEARSDPHYLSFCKDSNGHPTHLHAAHTAAFCDWLEQRFDCLRNASDKGWKMWCSAHHRNDESGFESTVIRIADRLSSSERETGEYYKREIHKKTLLEPVLERVCLQENTENMATHHRIALCAQSLEPDAVFPKGAAELQLFRSENPEARFEDPAQWNHLLAKQPLTEAYRSLADGLMNEIETLAKQHPDLGLADLTATLTTLLERYTVNVPSATNLRHPDISLFDHLRTTAAIAQGLYLYQSESDLQKLDIESKADPKWLLVCGDFSGIQKFIYNLTNKGAAKGLRGRSFYVQMFCRIACDFILRQAGLNRAAVLYNSGGKFYLLVPATSRKPILEAAARINGWLLAEFYGSVFLGIGMTPVTGDMFEQGKMSTAWKQVAEALEKDRLTRFKSHLNPAFFEPDTGFNPVKSCEVCGSRILEMKSDICGTCQRLENIGSWIKTMDAVFLVWGDGAESKRIEEAANLKTFLRIEPLGVSVFLISEEKLADIAHIRNLDAECLVLANTLKNRLITSISAPACALSLMALGKWNSDRNIGPDGDEWDFEDYAKNAIGIQRLGILRMDVDNLGSVFIDGLRWPERSQNGWGNIILENGKPKLKTMASISRMATLSRQLHWFFAGYVPTLLDQDRFNRCQIVYAGGDDLFVIGSWDQLPSLAETIREDFRRFCCYNPDMSISGGISLHDGKFPIYKGAQMAGEAEHQAKTVRNHWRSDEQNGIRKDGFCFLETPIVWEDWDAARTIHVLLEEEVRGDRGWLSYLMQMTAANQMWVERTIQTNGKSWVQAWQELAYQSWRWRTAYQLRRRFGKDEKKIQTWANVLFNDRYDHHDPEKETTLPVYSWLSLPLRWTDYLHRTKGGK</sequence>
<evidence type="ECO:0000256" key="6">
    <source>
        <dbReference type="ARBA" id="ARBA00022759"/>
    </source>
</evidence>
<comment type="similarity">
    <text evidence="1">Belongs to the CRISPR-associated Cas10/Csm1 family.</text>
</comment>
<evidence type="ECO:0000256" key="3">
    <source>
        <dbReference type="ARBA" id="ARBA00022679"/>
    </source>
</evidence>
<dbReference type="InterPro" id="IPR013408">
    <property type="entry name" value="Cas10/Csm1"/>
</dbReference>
<organism evidence="13">
    <name type="scientific">Desulfatirhabdium butyrativorans</name>
    <dbReference type="NCBI Taxonomy" id="340467"/>
    <lineage>
        <taxon>Bacteria</taxon>
        <taxon>Pseudomonadati</taxon>
        <taxon>Thermodesulfobacteriota</taxon>
        <taxon>Desulfobacteria</taxon>
        <taxon>Desulfobacterales</taxon>
        <taxon>Desulfatirhabdiaceae</taxon>
        <taxon>Desulfatirhabdium</taxon>
    </lineage>
</organism>
<dbReference type="PROSITE" id="PS50887">
    <property type="entry name" value="GGDEF"/>
    <property type="match status" value="1"/>
</dbReference>
<dbReference type="InterPro" id="IPR000160">
    <property type="entry name" value="GGDEF_dom"/>
</dbReference>
<dbReference type="Pfam" id="PF22335">
    <property type="entry name" value="Cas10-Cmr2_palm2"/>
    <property type="match status" value="1"/>
</dbReference>
<evidence type="ECO:0000256" key="8">
    <source>
        <dbReference type="ARBA" id="ARBA00022839"/>
    </source>
</evidence>
<evidence type="ECO:0000256" key="9">
    <source>
        <dbReference type="ARBA" id="ARBA00022840"/>
    </source>
</evidence>
<keyword evidence="7" id="KW-0378">Hydrolase</keyword>
<keyword evidence="3" id="KW-0808">Transferase</keyword>
<dbReference type="InterPro" id="IPR043128">
    <property type="entry name" value="Rev_trsase/Diguanyl_cyclase"/>
</dbReference>
<keyword evidence="6" id="KW-0255">Endonuclease</keyword>
<name>A0A7C4RUJ9_9BACT</name>
<dbReference type="PANTHER" id="PTHR36528:SF1">
    <property type="entry name" value="CRISPR SYSTEM SINGLE-STRAND-SPECIFIC DEOXYRIBONUCLEASE CAS10_CSM1 (SUBTYPE III-A)"/>
    <property type="match status" value="1"/>
</dbReference>
<evidence type="ECO:0000256" key="11">
    <source>
        <dbReference type="ARBA" id="ARBA00032922"/>
    </source>
</evidence>
<reference evidence="13" key="1">
    <citation type="journal article" date="2020" name="mSystems">
        <title>Genome- and Community-Level Interaction Insights into Carbon Utilization and Element Cycling Functions of Hydrothermarchaeota in Hydrothermal Sediment.</title>
        <authorList>
            <person name="Zhou Z."/>
            <person name="Liu Y."/>
            <person name="Xu W."/>
            <person name="Pan J."/>
            <person name="Luo Z.H."/>
            <person name="Li M."/>
        </authorList>
    </citation>
    <scope>NUCLEOTIDE SEQUENCE [LARGE SCALE GENOMIC DNA]</scope>
    <source>
        <strain evidence="13">SpSt-477</strain>
    </source>
</reference>
<evidence type="ECO:0000256" key="7">
    <source>
        <dbReference type="ARBA" id="ARBA00022801"/>
    </source>
</evidence>
<dbReference type="GO" id="GO:0004527">
    <property type="term" value="F:exonuclease activity"/>
    <property type="evidence" value="ECO:0007669"/>
    <property type="project" value="UniProtKB-KW"/>
</dbReference>
<proteinExistence type="inferred from homology"/>
<evidence type="ECO:0000256" key="5">
    <source>
        <dbReference type="ARBA" id="ARBA00022741"/>
    </source>
</evidence>
<accession>A0A7C4RUJ9</accession>
<feature type="domain" description="GGDEF" evidence="12">
    <location>
        <begin position="584"/>
        <end position="743"/>
    </location>
</feature>
<dbReference type="InterPro" id="IPR052117">
    <property type="entry name" value="Cas10/Csm1_subtype-III-A"/>
</dbReference>